<accession>A0A9D1L3J5</accession>
<dbReference type="PANTHER" id="PTHR11138">
    <property type="entry name" value="METHIONYL-TRNA FORMYLTRANSFERASE"/>
    <property type="match status" value="1"/>
</dbReference>
<sequence>MKDEFNLDEIEVEKELCILFMGTPEFSVPILEGLIENYKIRAVVTQPDRKVGRDQVVRFTPVKQVAQDHTILVLQPEKIKESIEDILALEPDLIVTCAYGQILPKAILNAPKYGCINVHASLLPKLRGGAPIHHAIIDGYQKTGITIMYMNEKMDEGDIIAQRELEISETETASTLHDKLSIMGRDLLLDTLPSILDGTNTRTPQDDSKATYGFVITRADEKIDFNKTQREIYNQVRGLDSFPGAYARLDGKIMKIWACEKSNEYPGGFNGQITDLYPNGIGVKVGNGEIIITELQPEGKKRMKAIDYINGVSNHTTLIGKIFE</sequence>
<evidence type="ECO:0000313" key="9">
    <source>
        <dbReference type="Proteomes" id="UP000824087"/>
    </source>
</evidence>
<evidence type="ECO:0000259" key="6">
    <source>
        <dbReference type="Pfam" id="PF00551"/>
    </source>
</evidence>
<dbReference type="Pfam" id="PF02911">
    <property type="entry name" value="Formyl_trans_C"/>
    <property type="match status" value="1"/>
</dbReference>
<evidence type="ECO:0000256" key="4">
    <source>
        <dbReference type="ARBA" id="ARBA00022917"/>
    </source>
</evidence>
<reference evidence="8" key="2">
    <citation type="journal article" date="2021" name="PeerJ">
        <title>Extensive microbial diversity within the chicken gut microbiome revealed by metagenomics and culture.</title>
        <authorList>
            <person name="Gilroy R."/>
            <person name="Ravi A."/>
            <person name="Getino M."/>
            <person name="Pursley I."/>
            <person name="Horton D.L."/>
            <person name="Alikhan N.F."/>
            <person name="Baker D."/>
            <person name="Gharbi K."/>
            <person name="Hall N."/>
            <person name="Watson M."/>
            <person name="Adriaenssens E.M."/>
            <person name="Foster-Nyarko E."/>
            <person name="Jarju S."/>
            <person name="Secka A."/>
            <person name="Antonio M."/>
            <person name="Oren A."/>
            <person name="Chaudhuri R.R."/>
            <person name="La Ragione R."/>
            <person name="Hildebrand F."/>
            <person name="Pallen M.J."/>
        </authorList>
    </citation>
    <scope>NUCLEOTIDE SEQUENCE</scope>
    <source>
        <strain evidence="8">CHK197-8231</strain>
    </source>
</reference>
<comment type="function">
    <text evidence="5">Attaches a formyl group to the free amino group of methionyl-tRNA(fMet). The formyl group appears to play a dual role in the initiator identity of N-formylmethionyl-tRNA by promoting its recognition by IF2 and preventing the misappropriation of this tRNA by the elongation apparatus.</text>
</comment>
<dbReference type="InterPro" id="IPR044135">
    <property type="entry name" value="Met-tRNA-FMT_C"/>
</dbReference>
<dbReference type="InterPro" id="IPR001555">
    <property type="entry name" value="GART_AS"/>
</dbReference>
<keyword evidence="4 5" id="KW-0648">Protein biosynthesis</keyword>
<reference evidence="8" key="1">
    <citation type="submission" date="2020-10" db="EMBL/GenBank/DDBJ databases">
        <authorList>
            <person name="Gilroy R."/>
        </authorList>
    </citation>
    <scope>NUCLEOTIDE SEQUENCE</scope>
    <source>
        <strain evidence="8">CHK197-8231</strain>
    </source>
</reference>
<evidence type="ECO:0000256" key="3">
    <source>
        <dbReference type="ARBA" id="ARBA00022679"/>
    </source>
</evidence>
<dbReference type="SUPFAM" id="SSF53328">
    <property type="entry name" value="Formyltransferase"/>
    <property type="match status" value="1"/>
</dbReference>
<dbReference type="HAMAP" id="MF_00182">
    <property type="entry name" value="Formyl_trans"/>
    <property type="match status" value="1"/>
</dbReference>
<comment type="similarity">
    <text evidence="1 5">Belongs to the Fmt family.</text>
</comment>
<dbReference type="InterPro" id="IPR036477">
    <property type="entry name" value="Formyl_transf_N_sf"/>
</dbReference>
<evidence type="ECO:0000256" key="5">
    <source>
        <dbReference type="HAMAP-Rule" id="MF_00182"/>
    </source>
</evidence>
<proteinExistence type="inferred from homology"/>
<dbReference type="InterPro" id="IPR005794">
    <property type="entry name" value="Fmt"/>
</dbReference>
<evidence type="ECO:0000313" key="8">
    <source>
        <dbReference type="EMBL" id="HIU22790.1"/>
    </source>
</evidence>
<keyword evidence="3 5" id="KW-0808">Transferase</keyword>
<dbReference type="InterPro" id="IPR002376">
    <property type="entry name" value="Formyl_transf_N"/>
</dbReference>
<comment type="catalytic activity">
    <reaction evidence="5">
        <text>L-methionyl-tRNA(fMet) + (6R)-10-formyltetrahydrofolate = N-formyl-L-methionyl-tRNA(fMet) + (6S)-5,6,7,8-tetrahydrofolate + H(+)</text>
        <dbReference type="Rhea" id="RHEA:24380"/>
        <dbReference type="Rhea" id="RHEA-COMP:9952"/>
        <dbReference type="Rhea" id="RHEA-COMP:9953"/>
        <dbReference type="ChEBI" id="CHEBI:15378"/>
        <dbReference type="ChEBI" id="CHEBI:57453"/>
        <dbReference type="ChEBI" id="CHEBI:78530"/>
        <dbReference type="ChEBI" id="CHEBI:78844"/>
        <dbReference type="ChEBI" id="CHEBI:195366"/>
        <dbReference type="EC" id="2.1.2.9"/>
    </reaction>
</comment>
<feature type="binding site" evidence="5">
    <location>
        <begin position="121"/>
        <end position="124"/>
    </location>
    <ligand>
        <name>(6S)-5,6,7,8-tetrahydrofolate</name>
        <dbReference type="ChEBI" id="CHEBI:57453"/>
    </ligand>
</feature>
<dbReference type="InterPro" id="IPR011034">
    <property type="entry name" value="Formyl_transferase-like_C_sf"/>
</dbReference>
<name>A0A9D1L3J5_9BACT</name>
<dbReference type="CDD" id="cd08646">
    <property type="entry name" value="FMT_core_Met-tRNA-FMT_N"/>
    <property type="match status" value="1"/>
</dbReference>
<feature type="domain" description="Formyl transferase C-terminal" evidence="7">
    <location>
        <begin position="216"/>
        <end position="312"/>
    </location>
</feature>
<gene>
    <name evidence="5" type="primary">fmt</name>
    <name evidence="8" type="ORF">IAD49_04345</name>
</gene>
<dbReference type="SUPFAM" id="SSF50486">
    <property type="entry name" value="FMT C-terminal domain-like"/>
    <property type="match status" value="1"/>
</dbReference>
<organism evidence="8 9">
    <name type="scientific">Candidatus Fimihabitans intestinipullorum</name>
    <dbReference type="NCBI Taxonomy" id="2840820"/>
    <lineage>
        <taxon>Bacteria</taxon>
        <taxon>Bacillati</taxon>
        <taxon>Mycoplasmatota</taxon>
        <taxon>Mycoplasmatota incertae sedis</taxon>
        <taxon>Candidatus Fimihabitans</taxon>
    </lineage>
</organism>
<evidence type="ECO:0000259" key="7">
    <source>
        <dbReference type="Pfam" id="PF02911"/>
    </source>
</evidence>
<comment type="caution">
    <text evidence="8">The sequence shown here is derived from an EMBL/GenBank/DDBJ whole genome shotgun (WGS) entry which is preliminary data.</text>
</comment>
<dbReference type="NCBIfam" id="TIGR00460">
    <property type="entry name" value="fmt"/>
    <property type="match status" value="1"/>
</dbReference>
<dbReference type="InterPro" id="IPR005793">
    <property type="entry name" value="Formyl_trans_C"/>
</dbReference>
<dbReference type="PANTHER" id="PTHR11138:SF5">
    <property type="entry name" value="METHIONYL-TRNA FORMYLTRANSFERASE, MITOCHONDRIAL"/>
    <property type="match status" value="1"/>
</dbReference>
<feature type="domain" description="Formyl transferase N-terminal" evidence="6">
    <location>
        <begin position="18"/>
        <end position="190"/>
    </location>
</feature>
<dbReference type="EC" id="2.1.2.9" evidence="2 5"/>
<dbReference type="Gene3D" id="3.40.50.12230">
    <property type="match status" value="1"/>
</dbReference>
<evidence type="ECO:0000256" key="1">
    <source>
        <dbReference type="ARBA" id="ARBA00010699"/>
    </source>
</evidence>
<evidence type="ECO:0000256" key="2">
    <source>
        <dbReference type="ARBA" id="ARBA00012261"/>
    </source>
</evidence>
<protein>
    <recommendedName>
        <fullName evidence="2 5">Methionyl-tRNA formyltransferase</fullName>
        <ecNumber evidence="2 5">2.1.2.9</ecNumber>
    </recommendedName>
</protein>
<dbReference type="AlphaFoldDB" id="A0A9D1L3J5"/>
<dbReference type="EMBL" id="DVML01000025">
    <property type="protein sequence ID" value="HIU22790.1"/>
    <property type="molecule type" value="Genomic_DNA"/>
</dbReference>
<dbReference type="Proteomes" id="UP000824087">
    <property type="component" value="Unassembled WGS sequence"/>
</dbReference>
<dbReference type="GO" id="GO:0004479">
    <property type="term" value="F:methionyl-tRNA formyltransferase activity"/>
    <property type="evidence" value="ECO:0007669"/>
    <property type="project" value="UniProtKB-UniRule"/>
</dbReference>
<dbReference type="CDD" id="cd08704">
    <property type="entry name" value="Met_tRNA_FMT_C"/>
    <property type="match status" value="1"/>
</dbReference>
<dbReference type="Pfam" id="PF00551">
    <property type="entry name" value="Formyl_trans_N"/>
    <property type="match status" value="1"/>
</dbReference>
<dbReference type="PROSITE" id="PS00373">
    <property type="entry name" value="GART"/>
    <property type="match status" value="1"/>
</dbReference>
<dbReference type="InterPro" id="IPR041711">
    <property type="entry name" value="Met-tRNA-FMT_N"/>
</dbReference>
<dbReference type="GO" id="GO:0005829">
    <property type="term" value="C:cytosol"/>
    <property type="evidence" value="ECO:0007669"/>
    <property type="project" value="TreeGrafter"/>
</dbReference>